<reference evidence="1 2" key="1">
    <citation type="submission" date="2017-06" db="EMBL/GenBank/DDBJ databases">
        <authorList>
            <person name="Kim H.J."/>
            <person name="Triplett B.A."/>
        </authorList>
    </citation>
    <scope>NUCLEOTIDE SEQUENCE [LARGE SCALE GENOMIC DNA]</scope>
    <source>
        <strain evidence="1 2">DSM 29052</strain>
    </source>
</reference>
<keyword evidence="1" id="KW-0413">Isomerase</keyword>
<dbReference type="EMBL" id="FZNN01000008">
    <property type="protein sequence ID" value="SNR51944.1"/>
    <property type="molecule type" value="Genomic_DNA"/>
</dbReference>
<dbReference type="InterPro" id="IPR026286">
    <property type="entry name" value="MaiA/AMDase"/>
</dbReference>
<dbReference type="Proteomes" id="UP000198417">
    <property type="component" value="Unassembled WGS sequence"/>
</dbReference>
<dbReference type="InterPro" id="IPR053714">
    <property type="entry name" value="Iso_Racemase_Enz_sf"/>
</dbReference>
<dbReference type="Gene3D" id="3.40.50.12500">
    <property type="match status" value="1"/>
</dbReference>
<dbReference type="Pfam" id="PF17645">
    <property type="entry name" value="Amdase"/>
    <property type="match status" value="1"/>
</dbReference>
<proteinExistence type="predicted"/>
<gene>
    <name evidence="1" type="ORF">SAMN06265370_108105</name>
</gene>
<keyword evidence="2" id="KW-1185">Reference proteome</keyword>
<sequence>MIDFAYEALPTDELRIGLIVLQTDESLERDLRQLIPAQINLLVSRVPSGDEVTPDTLRQMARDLPAAARLLPQAQSYAVIGYGCTSGSAIIGPAVVSKLVRAAAPTPEVTNPVSALVAACAALGLRRLAVLSPYVAEVSDRLRDVLADEGIDTPVFGSFNEAREDRVVRIAPVSILAAAEALAAKGGVDGIFLSCTNLRTLEVIAALEARTGLPVLSSNQVLGWHMLRRAGVGDRMQGYGRLFAEC</sequence>
<organism evidence="1 2">
    <name type="scientific">Puniceibacterium sediminis</name>
    <dbReference type="NCBI Taxonomy" id="1608407"/>
    <lineage>
        <taxon>Bacteria</taxon>
        <taxon>Pseudomonadati</taxon>
        <taxon>Pseudomonadota</taxon>
        <taxon>Alphaproteobacteria</taxon>
        <taxon>Rhodobacterales</taxon>
        <taxon>Paracoccaceae</taxon>
        <taxon>Puniceibacterium</taxon>
    </lineage>
</organism>
<protein>
    <submittedName>
        <fullName evidence="1">Maleate isomerase</fullName>
    </submittedName>
</protein>
<dbReference type="GO" id="GO:0016853">
    <property type="term" value="F:isomerase activity"/>
    <property type="evidence" value="ECO:0007669"/>
    <property type="project" value="UniProtKB-KW"/>
</dbReference>
<dbReference type="RefSeq" id="WP_245840886.1">
    <property type="nucleotide sequence ID" value="NZ_FZNN01000008.1"/>
</dbReference>
<evidence type="ECO:0000313" key="1">
    <source>
        <dbReference type="EMBL" id="SNR51944.1"/>
    </source>
</evidence>
<dbReference type="AlphaFoldDB" id="A0A238X0A9"/>
<name>A0A238X0A9_9RHOB</name>
<dbReference type="PANTHER" id="PTHR40267">
    <property type="entry name" value="BLR3294 PROTEIN"/>
    <property type="match status" value="1"/>
</dbReference>
<dbReference type="PANTHER" id="PTHR40267:SF1">
    <property type="entry name" value="BLR3294 PROTEIN"/>
    <property type="match status" value="1"/>
</dbReference>
<accession>A0A238X0A9</accession>
<evidence type="ECO:0000313" key="2">
    <source>
        <dbReference type="Proteomes" id="UP000198417"/>
    </source>
</evidence>
<dbReference type="PIRSF" id="PIRSF015736">
    <property type="entry name" value="MI"/>
    <property type="match status" value="1"/>
</dbReference>